<dbReference type="EMBL" id="JASCZI010272531">
    <property type="protein sequence ID" value="MED6222634.1"/>
    <property type="molecule type" value="Genomic_DNA"/>
</dbReference>
<comment type="caution">
    <text evidence="1">The sequence shown here is derived from an EMBL/GenBank/DDBJ whole genome shotgun (WGS) entry which is preliminary data.</text>
</comment>
<organism evidence="1 2">
    <name type="scientific">Stylosanthes scabra</name>
    <dbReference type="NCBI Taxonomy" id="79078"/>
    <lineage>
        <taxon>Eukaryota</taxon>
        <taxon>Viridiplantae</taxon>
        <taxon>Streptophyta</taxon>
        <taxon>Embryophyta</taxon>
        <taxon>Tracheophyta</taxon>
        <taxon>Spermatophyta</taxon>
        <taxon>Magnoliopsida</taxon>
        <taxon>eudicotyledons</taxon>
        <taxon>Gunneridae</taxon>
        <taxon>Pentapetalae</taxon>
        <taxon>rosids</taxon>
        <taxon>fabids</taxon>
        <taxon>Fabales</taxon>
        <taxon>Fabaceae</taxon>
        <taxon>Papilionoideae</taxon>
        <taxon>50 kb inversion clade</taxon>
        <taxon>dalbergioids sensu lato</taxon>
        <taxon>Dalbergieae</taxon>
        <taxon>Pterocarpus clade</taxon>
        <taxon>Stylosanthes</taxon>
    </lineage>
</organism>
<evidence type="ECO:0000313" key="1">
    <source>
        <dbReference type="EMBL" id="MED6222634.1"/>
    </source>
</evidence>
<proteinExistence type="predicted"/>
<name>A0ABU6ZKY4_9FABA</name>
<evidence type="ECO:0000313" key="2">
    <source>
        <dbReference type="Proteomes" id="UP001341840"/>
    </source>
</evidence>
<reference evidence="1 2" key="1">
    <citation type="journal article" date="2023" name="Plants (Basel)">
        <title>Bridging the Gap: Combining Genomics and Transcriptomics Approaches to Understand Stylosanthes scabra, an Orphan Legume from the Brazilian Caatinga.</title>
        <authorList>
            <person name="Ferreira-Neto J.R.C."/>
            <person name="da Silva M.D."/>
            <person name="Binneck E."/>
            <person name="de Melo N.F."/>
            <person name="da Silva R.H."/>
            <person name="de Melo A.L.T.M."/>
            <person name="Pandolfi V."/>
            <person name="Bustamante F.O."/>
            <person name="Brasileiro-Vidal A.C."/>
            <person name="Benko-Iseppon A.M."/>
        </authorList>
    </citation>
    <scope>NUCLEOTIDE SEQUENCE [LARGE SCALE GENOMIC DNA]</scope>
    <source>
        <tissue evidence="1">Leaves</tissue>
    </source>
</reference>
<accession>A0ABU6ZKY4</accession>
<gene>
    <name evidence="1" type="ORF">PIB30_066180</name>
</gene>
<keyword evidence="2" id="KW-1185">Reference proteome</keyword>
<protein>
    <submittedName>
        <fullName evidence="1">Uncharacterized protein</fullName>
    </submittedName>
</protein>
<sequence length="147" mass="16155">MSEKEVNHKRKEQSKSIDVGCYGNYKPLKRGKVSHDAEMPGIGGKDGRVDTANDVTKNFGVQVAQLGNKSGHVTTDVNTPFDARMQMGHSSADGTSYRIGGNPNQFLNPYHGMMPMYPQFYSNLRGIGSSQFSHLGVNGSQDRNKME</sequence>
<dbReference type="Proteomes" id="UP001341840">
    <property type="component" value="Unassembled WGS sequence"/>
</dbReference>